<evidence type="ECO:0000313" key="2">
    <source>
        <dbReference type="EMBL" id="MEE2035329.1"/>
    </source>
</evidence>
<sequence length="243" mass="26664">MTAFLESLAVARGGDGGEARFFLILAGLMLLTALFGATYWWPHRGKPGVRHVERGGRGFTEVRSRISVFGLLVTMVGCAAALAIGAAVEVFLFNAGVPAVSLVLALLGLPCVLFVSEVLFGRIRPGGLLLGPDGIRVRGWTLEAYLPWVSVAGVRAVHHGFPEIWVEGTPEAAWARRRTSRLFRLDRMPDAPRLEVDSRRYAIDPVLLHRLLEFYALYPETRAELGTPRAVERVRGPDLADPR</sequence>
<feature type="transmembrane region" description="Helical" evidence="1">
    <location>
        <begin position="20"/>
        <end position="41"/>
    </location>
</feature>
<keyword evidence="3" id="KW-1185">Reference proteome</keyword>
<feature type="transmembrane region" description="Helical" evidence="1">
    <location>
        <begin position="66"/>
        <end position="93"/>
    </location>
</feature>
<accession>A0ABU7JZ92</accession>
<keyword evidence="1" id="KW-0812">Transmembrane</keyword>
<organism evidence="2 3">
    <name type="scientific">Rhodococcus chondri</name>
    <dbReference type="NCBI Taxonomy" id="3065941"/>
    <lineage>
        <taxon>Bacteria</taxon>
        <taxon>Bacillati</taxon>
        <taxon>Actinomycetota</taxon>
        <taxon>Actinomycetes</taxon>
        <taxon>Mycobacteriales</taxon>
        <taxon>Nocardiaceae</taxon>
        <taxon>Rhodococcus</taxon>
    </lineage>
</organism>
<dbReference type="RefSeq" id="WP_330154655.1">
    <property type="nucleotide sequence ID" value="NZ_JAUZMZ010000285.1"/>
</dbReference>
<proteinExistence type="predicted"/>
<evidence type="ECO:0000256" key="1">
    <source>
        <dbReference type="SAM" id="Phobius"/>
    </source>
</evidence>
<protein>
    <recommendedName>
        <fullName evidence="4">Integral membrane protein</fullName>
    </recommendedName>
</protein>
<feature type="transmembrane region" description="Helical" evidence="1">
    <location>
        <begin position="99"/>
        <end position="120"/>
    </location>
</feature>
<evidence type="ECO:0008006" key="4">
    <source>
        <dbReference type="Google" id="ProtNLM"/>
    </source>
</evidence>
<keyword evidence="1" id="KW-0472">Membrane</keyword>
<keyword evidence="1" id="KW-1133">Transmembrane helix</keyword>
<dbReference type="EMBL" id="JAUZMZ010000285">
    <property type="protein sequence ID" value="MEE2035329.1"/>
    <property type="molecule type" value="Genomic_DNA"/>
</dbReference>
<evidence type="ECO:0000313" key="3">
    <source>
        <dbReference type="Proteomes" id="UP001331936"/>
    </source>
</evidence>
<name>A0ABU7JZ92_9NOCA</name>
<comment type="caution">
    <text evidence="2">The sequence shown here is derived from an EMBL/GenBank/DDBJ whole genome shotgun (WGS) entry which is preliminary data.</text>
</comment>
<gene>
    <name evidence="2" type="ORF">Q8814_25020</name>
</gene>
<dbReference type="Proteomes" id="UP001331936">
    <property type="component" value="Unassembled WGS sequence"/>
</dbReference>
<reference evidence="2 3" key="1">
    <citation type="submission" date="2023-08" db="EMBL/GenBank/DDBJ databases">
        <authorList>
            <person name="Girao M."/>
            <person name="Carvalho M.F."/>
        </authorList>
    </citation>
    <scope>NUCLEOTIDE SEQUENCE [LARGE SCALE GENOMIC DNA]</scope>
    <source>
        <strain evidence="2 3">CC-R104</strain>
    </source>
</reference>